<gene>
    <name evidence="2" type="ORF">ATC1_11366</name>
</gene>
<feature type="region of interest" description="Disordered" evidence="1">
    <location>
        <begin position="1"/>
        <end position="25"/>
    </location>
</feature>
<reference evidence="2" key="1">
    <citation type="journal article" date="2015" name="Genome Announc.">
        <title>Draft Genome Sequence of Anaerolineae Strain TC1, a Novel Isolate from a Methanogenic Wastewater Treatment System.</title>
        <authorList>
            <person name="Matsuura N."/>
            <person name="Tourlousse D.M."/>
            <person name="Sun L."/>
            <person name="Toyonaga M."/>
            <person name="Kuroda K."/>
            <person name="Ohashi A."/>
            <person name="Cruz R."/>
            <person name="Yamaguchi T."/>
            <person name="Sekiguchi Y."/>
        </authorList>
    </citation>
    <scope>NUCLEOTIDE SEQUENCE [LARGE SCALE GENOMIC DNA]</scope>
    <source>
        <strain evidence="2">TC1</strain>
    </source>
</reference>
<protein>
    <submittedName>
        <fullName evidence="2">Uncharacterized protein</fullName>
    </submittedName>
</protein>
<accession>A0A0K8P9V0</accession>
<dbReference type="EMBL" id="DF968179">
    <property type="protein sequence ID" value="GAP39432.1"/>
    <property type="molecule type" value="Genomic_DNA"/>
</dbReference>
<dbReference type="STRING" id="1678840.ATC1_11366"/>
<proteinExistence type="predicted"/>
<dbReference type="AlphaFoldDB" id="A0A0K8P9V0"/>
<evidence type="ECO:0000313" key="2">
    <source>
        <dbReference type="EMBL" id="GAP39432.1"/>
    </source>
</evidence>
<keyword evidence="3" id="KW-1185">Reference proteome</keyword>
<sequence>MPARDGTGPFGQNFWTSRGMGHRGSLGPRRGQIFIKNRFSRKPFSWYHRIWYLTFGQFLRG</sequence>
<evidence type="ECO:0000256" key="1">
    <source>
        <dbReference type="SAM" id="MobiDB-lite"/>
    </source>
</evidence>
<organism evidence="2">
    <name type="scientific">Flexilinea flocculi</name>
    <dbReference type="NCBI Taxonomy" id="1678840"/>
    <lineage>
        <taxon>Bacteria</taxon>
        <taxon>Bacillati</taxon>
        <taxon>Chloroflexota</taxon>
        <taxon>Anaerolineae</taxon>
        <taxon>Anaerolineales</taxon>
        <taxon>Anaerolineaceae</taxon>
        <taxon>Flexilinea</taxon>
    </lineage>
</organism>
<name>A0A0K8P9V0_9CHLR</name>
<evidence type="ECO:0000313" key="3">
    <source>
        <dbReference type="Proteomes" id="UP000053370"/>
    </source>
</evidence>
<dbReference type="Proteomes" id="UP000053370">
    <property type="component" value="Unassembled WGS sequence"/>
</dbReference>